<feature type="compositionally biased region" description="Pro residues" evidence="10">
    <location>
        <begin position="81"/>
        <end position="92"/>
    </location>
</feature>
<dbReference type="InterPro" id="IPR050304">
    <property type="entry name" value="MT-severing_AAA_ATPase"/>
</dbReference>
<dbReference type="Pfam" id="PF09336">
    <property type="entry name" value="Vps4_C"/>
    <property type="match status" value="1"/>
</dbReference>
<evidence type="ECO:0000259" key="11">
    <source>
        <dbReference type="SMART" id="SM00382"/>
    </source>
</evidence>
<name>A0AAN7U1P6_9MYCE</name>
<dbReference type="SMART" id="SM00382">
    <property type="entry name" value="AAA"/>
    <property type="match status" value="1"/>
</dbReference>
<dbReference type="PANTHER" id="PTHR23074:SF86">
    <property type="entry name" value="SPASTIN"/>
    <property type="match status" value="1"/>
</dbReference>
<comment type="function">
    <text evidence="9">ATP-dependent microtubule severing protein. Microtubule severing may promote reorganization of cellular microtubule arrays and the release of microtubules from the microtubule organizing center following nucleation.</text>
</comment>
<dbReference type="GO" id="GO:0008568">
    <property type="term" value="F:microtubule severing ATPase activity"/>
    <property type="evidence" value="ECO:0007669"/>
    <property type="project" value="UniProtKB-UniRule"/>
</dbReference>
<dbReference type="Gene3D" id="1.20.58.80">
    <property type="entry name" value="Phosphotransferase system, lactose/cellobiose-type IIA subunit"/>
    <property type="match status" value="1"/>
</dbReference>
<comment type="subunit">
    <text evidence="9">Homohexamer. The homohexamer is stabilized by ATP-binding. The homohexamer may adopt a ring conformation through which microtubules pass prior to being severed. Interacts with microtubules.</text>
</comment>
<dbReference type="GO" id="GO:0016020">
    <property type="term" value="C:membrane"/>
    <property type="evidence" value="ECO:0007669"/>
    <property type="project" value="UniProtKB-SubCell"/>
</dbReference>
<dbReference type="GO" id="GO:0051013">
    <property type="term" value="P:microtubule severing"/>
    <property type="evidence" value="ECO:0007669"/>
    <property type="project" value="UniProtKB-UniRule"/>
</dbReference>
<evidence type="ECO:0000256" key="3">
    <source>
        <dbReference type="ARBA" id="ARBA00022741"/>
    </source>
</evidence>
<dbReference type="EC" id="5.6.1.1" evidence="9"/>
<feature type="topological domain" description="Cytoplasmic" evidence="9">
    <location>
        <begin position="1"/>
        <end position="48"/>
    </location>
</feature>
<feature type="domain" description="AAA+ ATPase" evidence="11">
    <location>
        <begin position="357"/>
        <end position="493"/>
    </location>
</feature>
<feature type="region of interest" description="Disordered" evidence="10">
    <location>
        <begin position="207"/>
        <end position="270"/>
    </location>
</feature>
<accession>A0AAN7U1P6</accession>
<dbReference type="SUPFAM" id="SSF52540">
    <property type="entry name" value="P-loop containing nucleoside triphosphate hydrolases"/>
    <property type="match status" value="1"/>
</dbReference>
<dbReference type="GO" id="GO:0016887">
    <property type="term" value="F:ATP hydrolysis activity"/>
    <property type="evidence" value="ECO:0007669"/>
    <property type="project" value="InterPro"/>
</dbReference>
<dbReference type="PANTHER" id="PTHR23074">
    <property type="entry name" value="AAA DOMAIN-CONTAINING"/>
    <property type="match status" value="1"/>
</dbReference>
<keyword evidence="13" id="KW-1185">Reference proteome</keyword>
<dbReference type="InterPro" id="IPR041569">
    <property type="entry name" value="AAA_lid_3"/>
</dbReference>
<dbReference type="Pfam" id="PF17862">
    <property type="entry name" value="AAA_lid_3"/>
    <property type="match status" value="1"/>
</dbReference>
<dbReference type="InterPro" id="IPR003959">
    <property type="entry name" value="ATPase_AAA_core"/>
</dbReference>
<dbReference type="GO" id="GO:0034214">
    <property type="term" value="P:protein hexamerization"/>
    <property type="evidence" value="ECO:0007669"/>
    <property type="project" value="UniProtKB-UniRule"/>
</dbReference>
<gene>
    <name evidence="12" type="ORF">RB653_000060</name>
</gene>
<dbReference type="FunFam" id="3.40.50.300:FF:000093">
    <property type="entry name" value="Fidgetin-like 1"/>
    <property type="match status" value="1"/>
</dbReference>
<comment type="caution">
    <text evidence="12">The sequence shown here is derived from an EMBL/GenBank/DDBJ whole genome shotgun (WGS) entry which is preliminary data.</text>
</comment>
<dbReference type="AlphaFoldDB" id="A0AAN7U1P6"/>
<feature type="compositionally biased region" description="Low complexity" evidence="10">
    <location>
        <begin position="207"/>
        <end position="265"/>
    </location>
</feature>
<comment type="subcellular location">
    <subcellularLocation>
        <location evidence="9">Membrane</location>
        <topology evidence="9">Peripheral membrane protein</topology>
    </subcellularLocation>
    <subcellularLocation>
        <location evidence="9">Cytoplasm</location>
        <location evidence="9">Cytoskeleton</location>
        <location evidence="9">Microtubule organizing center</location>
        <location evidence="9">Centrosome</location>
    </subcellularLocation>
    <subcellularLocation>
        <location evidence="9">Cytoplasm</location>
        <location evidence="9">Cytoskeleton</location>
    </subcellularLocation>
    <text evidence="9">Forms an intramembrane hairpin-like structure in the membrane.</text>
</comment>
<dbReference type="SUPFAM" id="SSF116846">
    <property type="entry name" value="MIT domain"/>
    <property type="match status" value="1"/>
</dbReference>
<dbReference type="InterPro" id="IPR015415">
    <property type="entry name" value="Spast_Vps4_C"/>
</dbReference>
<keyword evidence="3 9" id="KW-0547">Nucleotide-binding</keyword>
<keyword evidence="5 9" id="KW-0472">Membrane</keyword>
<dbReference type="Gene3D" id="1.10.8.60">
    <property type="match status" value="1"/>
</dbReference>
<evidence type="ECO:0000256" key="10">
    <source>
        <dbReference type="SAM" id="MobiDB-lite"/>
    </source>
</evidence>
<dbReference type="PROSITE" id="PS00674">
    <property type="entry name" value="AAA"/>
    <property type="match status" value="1"/>
</dbReference>
<protein>
    <recommendedName>
        <fullName evidence="9">Spastin</fullName>
        <ecNumber evidence="9">5.6.1.1</ecNumber>
    </recommendedName>
</protein>
<feature type="topological domain" description="Cytoplasmic" evidence="9">
    <location>
        <begin position="67"/>
        <end position="596"/>
    </location>
</feature>
<dbReference type="GO" id="GO:0005524">
    <property type="term" value="F:ATP binding"/>
    <property type="evidence" value="ECO:0007669"/>
    <property type="project" value="UniProtKB-UniRule"/>
</dbReference>
<dbReference type="Proteomes" id="UP001344447">
    <property type="component" value="Unassembled WGS sequence"/>
</dbReference>
<comment type="catalytic activity">
    <reaction evidence="8 9">
        <text>n ATP + n H2O + a microtubule = n ADP + n phosphate + (n+1) alpha/beta tubulin heterodimers.</text>
        <dbReference type="EC" id="5.6.1.1"/>
    </reaction>
</comment>
<keyword evidence="1 9" id="KW-0963">Cytoplasm</keyword>
<dbReference type="InterPro" id="IPR036181">
    <property type="entry name" value="MIT_dom_sf"/>
</dbReference>
<evidence type="ECO:0000256" key="4">
    <source>
        <dbReference type="ARBA" id="ARBA00022840"/>
    </source>
</evidence>
<keyword evidence="4 9" id="KW-0067">ATP-binding</keyword>
<dbReference type="InterPro" id="IPR027417">
    <property type="entry name" value="P-loop_NTPase"/>
</dbReference>
<evidence type="ECO:0000256" key="6">
    <source>
        <dbReference type="ARBA" id="ARBA00023212"/>
    </source>
</evidence>
<evidence type="ECO:0000256" key="8">
    <source>
        <dbReference type="ARBA" id="ARBA00036378"/>
    </source>
</evidence>
<evidence type="ECO:0000313" key="12">
    <source>
        <dbReference type="EMBL" id="KAK5580047.1"/>
    </source>
</evidence>
<evidence type="ECO:0000256" key="7">
    <source>
        <dbReference type="ARBA" id="ARBA00023235"/>
    </source>
</evidence>
<evidence type="ECO:0000256" key="5">
    <source>
        <dbReference type="ARBA" id="ARBA00023136"/>
    </source>
</evidence>
<dbReference type="EMBL" id="JAVFKY010000002">
    <property type="protein sequence ID" value="KAK5580047.1"/>
    <property type="molecule type" value="Genomic_DNA"/>
</dbReference>
<keyword evidence="6 9" id="KW-0206">Cytoskeleton</keyword>
<dbReference type="InterPro" id="IPR003593">
    <property type="entry name" value="AAA+_ATPase"/>
</dbReference>
<evidence type="ECO:0000313" key="13">
    <source>
        <dbReference type="Proteomes" id="UP001344447"/>
    </source>
</evidence>
<dbReference type="GO" id="GO:0005737">
    <property type="term" value="C:cytoplasm"/>
    <property type="evidence" value="ECO:0007669"/>
    <property type="project" value="UniProtKB-UniRule"/>
</dbReference>
<dbReference type="GO" id="GO:0005819">
    <property type="term" value="C:spindle"/>
    <property type="evidence" value="ECO:0007669"/>
    <property type="project" value="UniProtKB-UniRule"/>
</dbReference>
<feature type="compositionally biased region" description="Polar residues" evidence="10">
    <location>
        <begin position="68"/>
        <end position="78"/>
    </location>
</feature>
<reference evidence="12 13" key="1">
    <citation type="submission" date="2023-11" db="EMBL/GenBank/DDBJ databases">
        <title>Dfirmibasis_genome.</title>
        <authorList>
            <person name="Edelbroek B."/>
            <person name="Kjellin J."/>
            <person name="Jerlstrom-Hultqvist J."/>
            <person name="Soderbom F."/>
        </authorList>
    </citation>
    <scope>NUCLEOTIDE SEQUENCE [LARGE SCALE GENOMIC DNA]</scope>
    <source>
        <strain evidence="12 13">TNS-C-14</strain>
    </source>
</reference>
<feature type="binding site" evidence="9">
    <location>
        <begin position="365"/>
        <end position="372"/>
    </location>
    <ligand>
        <name>ATP</name>
        <dbReference type="ChEBI" id="CHEBI:30616"/>
    </ligand>
</feature>
<evidence type="ECO:0000256" key="1">
    <source>
        <dbReference type="ARBA" id="ARBA00022490"/>
    </source>
</evidence>
<dbReference type="GO" id="GO:0005874">
    <property type="term" value="C:microtubule"/>
    <property type="evidence" value="ECO:0007669"/>
    <property type="project" value="UniProtKB-UniRule"/>
</dbReference>
<dbReference type="Pfam" id="PF04212">
    <property type="entry name" value="MIT"/>
    <property type="match status" value="1"/>
</dbReference>
<keyword evidence="7 9" id="KW-0413">Isomerase</keyword>
<proteinExistence type="inferred from homology"/>
<evidence type="ECO:0000256" key="9">
    <source>
        <dbReference type="HAMAP-Rule" id="MF_03021"/>
    </source>
</evidence>
<feature type="region of interest" description="Disordered" evidence="10">
    <location>
        <begin position="36"/>
        <end position="95"/>
    </location>
</feature>
<organism evidence="12 13">
    <name type="scientific">Dictyostelium firmibasis</name>
    <dbReference type="NCBI Taxonomy" id="79012"/>
    <lineage>
        <taxon>Eukaryota</taxon>
        <taxon>Amoebozoa</taxon>
        <taxon>Evosea</taxon>
        <taxon>Eumycetozoa</taxon>
        <taxon>Dictyostelia</taxon>
        <taxon>Dictyosteliales</taxon>
        <taxon>Dictyosteliaceae</taxon>
        <taxon>Dictyostelium</taxon>
    </lineage>
</organism>
<dbReference type="FunFam" id="1.10.8.60:FF:000022">
    <property type="entry name" value="Fidgetin like 1"/>
    <property type="match status" value="1"/>
</dbReference>
<comment type="similarity">
    <text evidence="9">Belongs to the AAA ATPase family. Spastin subfamily.</text>
</comment>
<dbReference type="GO" id="GO:0031117">
    <property type="term" value="P:positive regulation of microtubule depolymerization"/>
    <property type="evidence" value="ECO:0007669"/>
    <property type="project" value="UniProtKB-UniRule"/>
</dbReference>
<dbReference type="InterPro" id="IPR007330">
    <property type="entry name" value="MIT_dom"/>
</dbReference>
<keyword evidence="2 9" id="KW-0493">Microtubule</keyword>
<evidence type="ECO:0000256" key="2">
    <source>
        <dbReference type="ARBA" id="ARBA00022701"/>
    </source>
</evidence>
<comment type="caution">
    <text evidence="9">Lacks conserved residue(s) required for the propagation of feature annotation.</text>
</comment>
<dbReference type="Pfam" id="PF00004">
    <property type="entry name" value="AAA"/>
    <property type="match status" value="1"/>
</dbReference>
<dbReference type="GO" id="GO:0005813">
    <property type="term" value="C:centrosome"/>
    <property type="evidence" value="ECO:0007669"/>
    <property type="project" value="UniProtKB-SubCell"/>
</dbReference>
<dbReference type="Gene3D" id="3.40.50.300">
    <property type="entry name" value="P-loop containing nucleotide triphosphate hydrolases"/>
    <property type="match status" value="1"/>
</dbReference>
<dbReference type="HAMAP" id="MF_03021">
    <property type="entry name" value="Spastin"/>
    <property type="match status" value="1"/>
</dbReference>
<dbReference type="InterPro" id="IPR003960">
    <property type="entry name" value="ATPase_AAA_CS"/>
</dbReference>
<dbReference type="GO" id="GO:0008017">
    <property type="term" value="F:microtubule binding"/>
    <property type="evidence" value="ECO:0007669"/>
    <property type="project" value="UniProtKB-UniRule"/>
</dbReference>
<sequence length="596" mass="66583">MSYYKHRENIESREIDLSLKLNKMIIDFENDNKIKSTSTQTVSLSSSSSSSSSSSPLSYSSQLRQPSTPKTTPQKINNSPPSTPQSPPPPPSLQSKLLYRDDIKQQLSLNEAKGQIEKAKQLDESLKFNGCIKLYIDGIEKLMALFSSYNSKEYRDYIDFYLKRAEYLKNELKKGTNLKSITTFEKFSKEYQINYYNKLLLQQQQHQQQQQSSFSSSNRNSLNLSSSKLTSTTNNRNSISSLSSLTSTTSTISPSTTSSTSTTSPGSKYGLQKSLSSTTLSLKKSSTPLQQPQPMVIPDIKGVDKSMVSLIMNEIMDRKNPVKWDDVVGLDKVKQSLMESVILPNLRPDVFTGLRAPPKGLLLFGPPGNGKTMIAKAVAYESKVTFFSISSSSLTSKYVGDGEKLVRALFAVATHFQPSIIFIDEIDSLLTERSSNESEASRRLKTEILVQFDGARTNGNERVLVMGATNRPEDLDDAALRRLVKRIYVGLPELETRLQIIQHLLAGQRHSLTKQQINSLAEVTQGYSGFDLAALCKDAAYEPIRRLGIGIKDLELDEISLISFKDFINSLKQIRPSVTSQSLKSFEKWNQKFGTI</sequence>
<feature type="compositionally biased region" description="Low complexity" evidence="10">
    <location>
        <begin position="36"/>
        <end position="67"/>
    </location>
</feature>
<dbReference type="InterPro" id="IPR017179">
    <property type="entry name" value="Spastin"/>
</dbReference>